<keyword evidence="5" id="KW-0378">Hydrolase</keyword>
<accession>A0A917WFV7</accession>
<dbReference type="GO" id="GO:0005886">
    <property type="term" value="C:plasma membrane"/>
    <property type="evidence" value="ECO:0007669"/>
    <property type="project" value="TreeGrafter"/>
</dbReference>
<dbReference type="GO" id="GO:0004222">
    <property type="term" value="F:metalloendopeptidase activity"/>
    <property type="evidence" value="ECO:0007669"/>
    <property type="project" value="InterPro"/>
</dbReference>
<evidence type="ECO:0000256" key="7">
    <source>
        <dbReference type="ARBA" id="ARBA00023049"/>
    </source>
</evidence>
<feature type="domain" description="Peptidase M13 N-terminal" evidence="10">
    <location>
        <begin position="22"/>
        <end position="399"/>
    </location>
</feature>
<comment type="similarity">
    <text evidence="2">Belongs to the peptidase M13 family.</text>
</comment>
<dbReference type="Pfam" id="PF05649">
    <property type="entry name" value="Peptidase_M13_N"/>
    <property type="match status" value="1"/>
</dbReference>
<dbReference type="SUPFAM" id="SSF55486">
    <property type="entry name" value="Metalloproteases ('zincins'), catalytic domain"/>
    <property type="match status" value="1"/>
</dbReference>
<dbReference type="InterPro" id="IPR018497">
    <property type="entry name" value="Peptidase_M13_C"/>
</dbReference>
<evidence type="ECO:0000256" key="2">
    <source>
        <dbReference type="ARBA" id="ARBA00007357"/>
    </source>
</evidence>
<dbReference type="Gene3D" id="1.10.1380.10">
    <property type="entry name" value="Neutral endopeptidase , domain2"/>
    <property type="match status" value="1"/>
</dbReference>
<protein>
    <submittedName>
        <fullName evidence="11">Zinc metalloprotease</fullName>
    </submittedName>
</protein>
<dbReference type="InterPro" id="IPR042089">
    <property type="entry name" value="Peptidase_M13_dom_2"/>
</dbReference>
<organism evidence="11 12">
    <name type="scientific">Nakamurella endophytica</name>
    <dbReference type="NCBI Taxonomy" id="1748367"/>
    <lineage>
        <taxon>Bacteria</taxon>
        <taxon>Bacillati</taxon>
        <taxon>Actinomycetota</taxon>
        <taxon>Actinomycetes</taxon>
        <taxon>Nakamurellales</taxon>
        <taxon>Nakamurellaceae</taxon>
        <taxon>Nakamurella</taxon>
    </lineage>
</organism>
<sequence length="653" mass="71902">MVADSTTPDSAAGPAEADRPRPQDDLFRAVNGEWLATAEIPEDQSTYGAFMELRDASEAACRAIVERAAAEPGAPGTPGQLIGDLYTSFMDTDLVEARGVAPLQDALHRIGGAIDLVGFFQVLGRFGREGVGGPVGFYVGPDADDPDHYLPHLYQSGIGLPDESYYRDEAFAAIRDAYTPHVTRMLELAGVDEAPLVASAAVGLETELAAAHWDRVSSRDRTRTHNPTERAELDSLVPAVLWDAWLDGLQAPAALLERVDLMQPSFLAALGDLLTEDRLPDWRAWLTWRVVRAWAPYGPDVLVRANFDFYGRVLSGTPVLRERWKRGVSLVEGAVGEALGELYVREHFTPESKARMDELVGHLLAAYRDSIGRLSWMTDETRDRALDKLSQFRPKIGYPVRFRDYAGLVVDRTDLLGNVRRAEAVELDHELAKIGGPVDRDEWLMTPQTVNAYYHPGMNEIVFPAAILQPPFFDPAADDATNFGGIGAVIGHEIGHGFDDQGSKYDGRGGLRDWWTGDDRAAFEGLTGRLVAQYSALSPEGADGRFVNGELTIGENIGDLGGLGIAVQAWRRTPAGRDAGDDAVRELFLNWARVWRAKTRPAEVQRRLAVDPHSPPEFRCNQTVRNLDEFHRAFGTAPGDALWLDEGDRVQIW</sequence>
<dbReference type="CDD" id="cd08662">
    <property type="entry name" value="M13"/>
    <property type="match status" value="1"/>
</dbReference>
<reference evidence="11" key="1">
    <citation type="journal article" date="2014" name="Int. J. Syst. Evol. Microbiol.">
        <title>Complete genome sequence of Corynebacterium casei LMG S-19264T (=DSM 44701T), isolated from a smear-ripened cheese.</title>
        <authorList>
            <consortium name="US DOE Joint Genome Institute (JGI-PGF)"/>
            <person name="Walter F."/>
            <person name="Albersmeier A."/>
            <person name="Kalinowski J."/>
            <person name="Ruckert C."/>
        </authorList>
    </citation>
    <scope>NUCLEOTIDE SEQUENCE</scope>
    <source>
        <strain evidence="11">CGMCC 4.7308</strain>
    </source>
</reference>
<evidence type="ECO:0000256" key="3">
    <source>
        <dbReference type="ARBA" id="ARBA00022670"/>
    </source>
</evidence>
<dbReference type="Pfam" id="PF01431">
    <property type="entry name" value="Peptidase_M13"/>
    <property type="match status" value="1"/>
</dbReference>
<keyword evidence="3" id="KW-0645">Protease</keyword>
<evidence type="ECO:0000256" key="4">
    <source>
        <dbReference type="ARBA" id="ARBA00022723"/>
    </source>
</evidence>
<dbReference type="InterPro" id="IPR008753">
    <property type="entry name" value="Peptidase_M13_N"/>
</dbReference>
<evidence type="ECO:0000256" key="5">
    <source>
        <dbReference type="ARBA" id="ARBA00022801"/>
    </source>
</evidence>
<dbReference type="RefSeq" id="WP_188941380.1">
    <property type="nucleotide sequence ID" value="NZ_BMNA01000003.1"/>
</dbReference>
<gene>
    <name evidence="11" type="ORF">GCM10011594_20490</name>
</gene>
<dbReference type="PANTHER" id="PTHR11733">
    <property type="entry name" value="ZINC METALLOPROTEASE FAMILY M13 NEPRILYSIN-RELATED"/>
    <property type="match status" value="1"/>
</dbReference>
<comment type="cofactor">
    <cofactor evidence="1">
        <name>Zn(2+)</name>
        <dbReference type="ChEBI" id="CHEBI:29105"/>
    </cofactor>
</comment>
<dbReference type="EMBL" id="BMNA01000003">
    <property type="protein sequence ID" value="GGM00320.1"/>
    <property type="molecule type" value="Genomic_DNA"/>
</dbReference>
<keyword evidence="7 11" id="KW-0482">Metalloprotease</keyword>
<dbReference type="GO" id="GO:0046872">
    <property type="term" value="F:metal ion binding"/>
    <property type="evidence" value="ECO:0007669"/>
    <property type="project" value="UniProtKB-KW"/>
</dbReference>
<proteinExistence type="inferred from homology"/>
<feature type="domain" description="Peptidase M13 C-terminal" evidence="9">
    <location>
        <begin position="451"/>
        <end position="647"/>
    </location>
</feature>
<feature type="region of interest" description="Disordered" evidence="8">
    <location>
        <begin position="1"/>
        <end position="23"/>
    </location>
</feature>
<evidence type="ECO:0000256" key="1">
    <source>
        <dbReference type="ARBA" id="ARBA00001947"/>
    </source>
</evidence>
<keyword evidence="12" id="KW-1185">Reference proteome</keyword>
<evidence type="ECO:0000259" key="10">
    <source>
        <dbReference type="Pfam" id="PF05649"/>
    </source>
</evidence>
<dbReference type="InterPro" id="IPR024079">
    <property type="entry name" value="MetalloPept_cat_dom_sf"/>
</dbReference>
<dbReference type="PROSITE" id="PS51885">
    <property type="entry name" value="NEPRILYSIN"/>
    <property type="match status" value="1"/>
</dbReference>
<dbReference type="AlphaFoldDB" id="A0A917WFV7"/>
<evidence type="ECO:0000313" key="11">
    <source>
        <dbReference type="EMBL" id="GGM00320.1"/>
    </source>
</evidence>
<keyword evidence="4" id="KW-0479">Metal-binding</keyword>
<dbReference type="Gene3D" id="3.40.390.10">
    <property type="entry name" value="Collagenase (Catalytic Domain)"/>
    <property type="match status" value="1"/>
</dbReference>
<keyword evidence="6" id="KW-0862">Zinc</keyword>
<dbReference type="GO" id="GO:0016485">
    <property type="term" value="P:protein processing"/>
    <property type="evidence" value="ECO:0007669"/>
    <property type="project" value="TreeGrafter"/>
</dbReference>
<dbReference type="InterPro" id="IPR000718">
    <property type="entry name" value="Peptidase_M13"/>
</dbReference>
<dbReference type="PRINTS" id="PR00786">
    <property type="entry name" value="NEPRILYSIN"/>
</dbReference>
<evidence type="ECO:0000256" key="8">
    <source>
        <dbReference type="SAM" id="MobiDB-lite"/>
    </source>
</evidence>
<evidence type="ECO:0000259" key="9">
    <source>
        <dbReference type="Pfam" id="PF01431"/>
    </source>
</evidence>
<name>A0A917WFV7_9ACTN</name>
<comment type="caution">
    <text evidence="11">The sequence shown here is derived from an EMBL/GenBank/DDBJ whole genome shotgun (WGS) entry which is preliminary data.</text>
</comment>
<evidence type="ECO:0000313" key="12">
    <source>
        <dbReference type="Proteomes" id="UP000655208"/>
    </source>
</evidence>
<dbReference type="Proteomes" id="UP000655208">
    <property type="component" value="Unassembled WGS sequence"/>
</dbReference>
<dbReference type="PANTHER" id="PTHR11733:SF167">
    <property type="entry name" value="FI17812P1-RELATED"/>
    <property type="match status" value="1"/>
</dbReference>
<evidence type="ECO:0000256" key="6">
    <source>
        <dbReference type="ARBA" id="ARBA00022833"/>
    </source>
</evidence>
<reference evidence="11" key="2">
    <citation type="submission" date="2020-09" db="EMBL/GenBank/DDBJ databases">
        <authorList>
            <person name="Sun Q."/>
            <person name="Zhou Y."/>
        </authorList>
    </citation>
    <scope>NUCLEOTIDE SEQUENCE</scope>
    <source>
        <strain evidence="11">CGMCC 4.7308</strain>
    </source>
</reference>